<dbReference type="Pfam" id="PF00892">
    <property type="entry name" value="EamA"/>
    <property type="match status" value="2"/>
</dbReference>
<dbReference type="EMBL" id="JBEVCJ010000002">
    <property type="protein sequence ID" value="MET1254083.1"/>
    <property type="molecule type" value="Genomic_DNA"/>
</dbReference>
<dbReference type="InterPro" id="IPR000620">
    <property type="entry name" value="EamA_dom"/>
</dbReference>
<dbReference type="PANTHER" id="PTHR32322:SF2">
    <property type="entry name" value="EAMA DOMAIN-CONTAINING PROTEIN"/>
    <property type="match status" value="1"/>
</dbReference>
<evidence type="ECO:0000313" key="2">
    <source>
        <dbReference type="Proteomes" id="UP001548189"/>
    </source>
</evidence>
<sequence length="322" mass="35987">MKNTLLYVLTVLIWGSTWIAIEFQLGDVAIEASLIYRFLIAAILILIFCRLFGLSLKFTFKQHLFIALLGILNFCLNYLMLYQAQEHLSSAMTSVVFSMLLLMNIVNTRIFFGKKITLKTYLGAAIGVAGIAVLFWPEISQQTSAQVTWSGIFYVLAGIIFASLGNMLSVRNSNHHYPVLQSSGWGMLYGTVGLTLVAFFNQVEFTISTQPSYLISLLYLSVFGTVIAFYSYFVLLKNIGPDKASYSIVLFPIVAVILSTLFEGFTWTIFTFIGFLFVATGNLLVLIPAQKVKQFFASLNPEPIVTENLCTLEDNKKIKQPS</sequence>
<evidence type="ECO:0000313" key="1">
    <source>
        <dbReference type="EMBL" id="MET1254083.1"/>
    </source>
</evidence>
<gene>
    <name evidence="1" type="ORF">ABVT43_02985</name>
</gene>
<dbReference type="PANTHER" id="PTHR32322">
    <property type="entry name" value="INNER MEMBRANE TRANSPORTER"/>
    <property type="match status" value="1"/>
</dbReference>
<comment type="caution">
    <text evidence="1">The sequence shown here is derived from an EMBL/GenBank/DDBJ whole genome shotgun (WGS) entry which is preliminary data.</text>
</comment>
<name>A0ABV2BQ67_9GAMM</name>
<dbReference type="InterPro" id="IPR037185">
    <property type="entry name" value="EmrE-like"/>
</dbReference>
<dbReference type="InterPro" id="IPR050638">
    <property type="entry name" value="AA-Vitamin_Transporters"/>
</dbReference>
<reference evidence="1 2" key="1">
    <citation type="submission" date="2024-06" db="EMBL/GenBank/DDBJ databases">
        <authorList>
            <person name="Li F."/>
        </authorList>
    </citation>
    <scope>NUCLEOTIDE SEQUENCE [LARGE SCALE GENOMIC DNA]</scope>
    <source>
        <strain evidence="1 2">GXAS 311</strain>
    </source>
</reference>
<dbReference type="SUPFAM" id="SSF103481">
    <property type="entry name" value="Multidrug resistance efflux transporter EmrE"/>
    <property type="match status" value="2"/>
</dbReference>
<dbReference type="Proteomes" id="UP001548189">
    <property type="component" value="Unassembled WGS sequence"/>
</dbReference>
<keyword evidence="2" id="KW-1185">Reference proteome</keyword>
<proteinExistence type="predicted"/>
<accession>A0ABV2BQ67</accession>
<protein>
    <submittedName>
        <fullName evidence="1">EamA family transporter</fullName>
    </submittedName>
</protein>
<organism evidence="1 2">
    <name type="scientific">Aliikangiella maris</name>
    <dbReference type="NCBI Taxonomy" id="3162458"/>
    <lineage>
        <taxon>Bacteria</taxon>
        <taxon>Pseudomonadati</taxon>
        <taxon>Pseudomonadota</taxon>
        <taxon>Gammaproteobacteria</taxon>
        <taxon>Oceanospirillales</taxon>
        <taxon>Pleioneaceae</taxon>
        <taxon>Aliikangiella</taxon>
    </lineage>
</organism>